<evidence type="ECO:0000256" key="5">
    <source>
        <dbReference type="ARBA" id="ARBA00023163"/>
    </source>
</evidence>
<evidence type="ECO:0000256" key="4">
    <source>
        <dbReference type="ARBA" id="ARBA00023125"/>
    </source>
</evidence>
<keyword evidence="1" id="KW-0479">Metal-binding</keyword>
<dbReference type="GO" id="GO:0000978">
    <property type="term" value="F:RNA polymerase II cis-regulatory region sequence-specific DNA binding"/>
    <property type="evidence" value="ECO:0007669"/>
    <property type="project" value="TreeGrafter"/>
</dbReference>
<sequence length="877" mass="97691">MPGEEVHSPASPDDAHPDESRPRKRQRVRLSCLECRRRKLSCDRGFPCQRCTKSGTPERCQYEGQDGSVLDAAAAAAGASPVLARLGARQPTDSADVVIREAPRDLDRIRRMEYEIAALKTQLARQTAMNMDSSTIAAASTPGTQKGDAAAASGETPDRTETDKHISGHEKAIDMNHPDGLLDKELRFFRGKEFRTRYFGPANATMAFSELNGLCPFMKETAEEWLKPARLQERKDKRKRQDYQDIKFAMADPSLEALLPSREDTNALVTCYLDQFEQLHRIVHIPSFLRDYDKFWNSSTPRPAAMTALVLSMLAVSSSLYEKTPMRFIGTISTARYSAGRWIEAVERWHSAQSYKHRRLIHYQIMCMLYLGKRVNTIKKKKFWTGSGSLIQDGIAVGLHREPTAMNNRISPFNQEMRRRIWATIQEFDMQASFDYGLPTLLSQVHFDVAAPANLDDDQFDEDSAQLPASRPVKEYTYSSYQHLARQSLPLRLELSRILSGPPGETEYDMVQRYTNDLMQEIDALPSWEAVAVGEAAKKPLLAYTLLHIQLRQYILPLHQPYLKLRKANTKYQFSEIIYYNAARDMVLLHEKLYEKGVRTLNFLREDALTMAINLCSVTMLQPRGSTNMIMINSQNTVTLLKQCIEMKRDRLLRCGNNEPWGFCIMCSALGLLQTHLGMKTAEQAKQCASEHFMNLHYKIQANQTPEPVIPVDLQNIPYPLDMDVSANPDAAATAAAAAAAIMAQSWPLPVSGATAPLSGASVAAAHEVSFCSLCSLCPRARARACACAYTHVHSRCAVVLSPAPFGFCGRAVSRVRHSALCYLGHADPAGICCAGALVDAVAARPAVFAIAGTYVRYIVSSGVERVSANSAVPQHS</sequence>
<keyword evidence="2" id="KW-0862">Zinc</keyword>
<dbReference type="PANTHER" id="PTHR31944:SF130">
    <property type="entry name" value="ZN(II)2CYS6 TRANSCRIPTION FACTO (EUROFUNG)"/>
    <property type="match status" value="1"/>
</dbReference>
<comment type="caution">
    <text evidence="9">The sequence shown here is derived from an EMBL/GenBank/DDBJ whole genome shotgun (WGS) entry which is preliminary data.</text>
</comment>
<dbReference type="SMART" id="SM00906">
    <property type="entry name" value="Fungal_trans"/>
    <property type="match status" value="1"/>
</dbReference>
<keyword evidence="4" id="KW-0238">DNA-binding</keyword>
<dbReference type="GO" id="GO:0005634">
    <property type="term" value="C:nucleus"/>
    <property type="evidence" value="ECO:0007669"/>
    <property type="project" value="TreeGrafter"/>
</dbReference>
<dbReference type="CDD" id="cd12148">
    <property type="entry name" value="fungal_TF_MHR"/>
    <property type="match status" value="1"/>
</dbReference>
<feature type="region of interest" description="Disordered" evidence="7">
    <location>
        <begin position="138"/>
        <end position="177"/>
    </location>
</feature>
<dbReference type="Gene3D" id="4.10.240.10">
    <property type="entry name" value="Zn(2)-C6 fungal-type DNA-binding domain"/>
    <property type="match status" value="1"/>
</dbReference>
<dbReference type="GO" id="GO:0008270">
    <property type="term" value="F:zinc ion binding"/>
    <property type="evidence" value="ECO:0007669"/>
    <property type="project" value="InterPro"/>
</dbReference>
<organism evidence="9 10">
    <name type="scientific">Thielaviopsis punctulata</name>
    <dbReference type="NCBI Taxonomy" id="72032"/>
    <lineage>
        <taxon>Eukaryota</taxon>
        <taxon>Fungi</taxon>
        <taxon>Dikarya</taxon>
        <taxon>Ascomycota</taxon>
        <taxon>Pezizomycotina</taxon>
        <taxon>Sordariomycetes</taxon>
        <taxon>Hypocreomycetidae</taxon>
        <taxon>Microascales</taxon>
        <taxon>Ceratocystidaceae</taxon>
        <taxon>Thielaviopsis</taxon>
    </lineage>
</organism>
<proteinExistence type="predicted"/>
<dbReference type="InterPro" id="IPR001138">
    <property type="entry name" value="Zn2Cys6_DnaBD"/>
</dbReference>
<dbReference type="InterPro" id="IPR036864">
    <property type="entry name" value="Zn2-C6_fun-type_DNA-bd_sf"/>
</dbReference>
<feature type="region of interest" description="Disordered" evidence="7">
    <location>
        <begin position="1"/>
        <end position="27"/>
    </location>
</feature>
<dbReference type="GO" id="GO:0006351">
    <property type="term" value="P:DNA-templated transcription"/>
    <property type="evidence" value="ECO:0007669"/>
    <property type="project" value="InterPro"/>
</dbReference>
<dbReference type="SUPFAM" id="SSF57701">
    <property type="entry name" value="Zn2/Cys6 DNA-binding domain"/>
    <property type="match status" value="1"/>
</dbReference>
<keyword evidence="6" id="KW-0539">Nucleus</keyword>
<dbReference type="CDD" id="cd00067">
    <property type="entry name" value="GAL4"/>
    <property type="match status" value="1"/>
</dbReference>
<dbReference type="Pfam" id="PF04082">
    <property type="entry name" value="Fungal_trans"/>
    <property type="match status" value="1"/>
</dbReference>
<name>A0A0F4ZHL0_9PEZI</name>
<keyword evidence="10" id="KW-1185">Reference proteome</keyword>
<dbReference type="SMART" id="SM00066">
    <property type="entry name" value="GAL4"/>
    <property type="match status" value="1"/>
</dbReference>
<evidence type="ECO:0000313" key="9">
    <source>
        <dbReference type="EMBL" id="KKA29363.1"/>
    </source>
</evidence>
<keyword evidence="5" id="KW-0804">Transcription</keyword>
<dbReference type="PROSITE" id="PS50048">
    <property type="entry name" value="ZN2_CY6_FUNGAL_2"/>
    <property type="match status" value="1"/>
</dbReference>
<feature type="compositionally biased region" description="Basic and acidic residues" evidence="7">
    <location>
        <begin position="156"/>
        <end position="177"/>
    </location>
</feature>
<dbReference type="PANTHER" id="PTHR31944">
    <property type="entry name" value="HEME-RESPONSIVE ZINC FINGER TRANSCRIPTION FACTOR HAP1"/>
    <property type="match status" value="1"/>
</dbReference>
<evidence type="ECO:0000313" key="10">
    <source>
        <dbReference type="Proteomes" id="UP000033483"/>
    </source>
</evidence>
<feature type="compositionally biased region" description="Basic and acidic residues" evidence="7">
    <location>
        <begin position="1"/>
        <end position="21"/>
    </location>
</feature>
<dbReference type="GO" id="GO:0001228">
    <property type="term" value="F:DNA-binding transcription activator activity, RNA polymerase II-specific"/>
    <property type="evidence" value="ECO:0007669"/>
    <property type="project" value="TreeGrafter"/>
</dbReference>
<dbReference type="InterPro" id="IPR007219">
    <property type="entry name" value="XnlR_reg_dom"/>
</dbReference>
<evidence type="ECO:0000259" key="8">
    <source>
        <dbReference type="PROSITE" id="PS50048"/>
    </source>
</evidence>
<evidence type="ECO:0000256" key="1">
    <source>
        <dbReference type="ARBA" id="ARBA00022723"/>
    </source>
</evidence>
<dbReference type="EMBL" id="LAEV01000882">
    <property type="protein sequence ID" value="KKA29363.1"/>
    <property type="molecule type" value="Genomic_DNA"/>
</dbReference>
<protein>
    <recommendedName>
        <fullName evidence="8">Zn(2)-C6 fungal-type domain-containing protein</fullName>
    </recommendedName>
</protein>
<dbReference type="PROSITE" id="PS00463">
    <property type="entry name" value="ZN2_CY6_FUNGAL_1"/>
    <property type="match status" value="1"/>
</dbReference>
<evidence type="ECO:0000256" key="2">
    <source>
        <dbReference type="ARBA" id="ARBA00022833"/>
    </source>
</evidence>
<evidence type="ECO:0000256" key="7">
    <source>
        <dbReference type="SAM" id="MobiDB-lite"/>
    </source>
</evidence>
<keyword evidence="3" id="KW-0805">Transcription regulation</keyword>
<dbReference type="OrthoDB" id="4236860at2759"/>
<feature type="domain" description="Zn(2)-C6 fungal-type" evidence="8">
    <location>
        <begin position="31"/>
        <end position="62"/>
    </location>
</feature>
<dbReference type="InterPro" id="IPR051430">
    <property type="entry name" value="Fungal_TF_Env_Response"/>
</dbReference>
<accession>A0A0F4ZHL0</accession>
<dbReference type="AlphaFoldDB" id="A0A0F4ZHL0"/>
<dbReference type="Pfam" id="PF00172">
    <property type="entry name" value="Zn_clus"/>
    <property type="match status" value="1"/>
</dbReference>
<gene>
    <name evidence="9" type="ORF">TD95_001950</name>
</gene>
<evidence type="ECO:0000256" key="3">
    <source>
        <dbReference type="ARBA" id="ARBA00023015"/>
    </source>
</evidence>
<evidence type="ECO:0000256" key="6">
    <source>
        <dbReference type="ARBA" id="ARBA00023242"/>
    </source>
</evidence>
<reference evidence="9 10" key="1">
    <citation type="submission" date="2015-03" db="EMBL/GenBank/DDBJ databases">
        <authorList>
            <person name="Radwan O."/>
            <person name="Al-Naeli F.A."/>
            <person name="Rendon G.A."/>
            <person name="Fields C."/>
        </authorList>
    </citation>
    <scope>NUCLEOTIDE SEQUENCE [LARGE SCALE GENOMIC DNA]</scope>
    <source>
        <strain evidence="9">CR-DP1</strain>
    </source>
</reference>
<dbReference type="Proteomes" id="UP000033483">
    <property type="component" value="Unassembled WGS sequence"/>
</dbReference>